<dbReference type="Gene3D" id="1.25.40.10">
    <property type="entry name" value="Tetratricopeptide repeat domain"/>
    <property type="match status" value="1"/>
</dbReference>
<dbReference type="InParanoid" id="A0A0L0H8R9"/>
<dbReference type="Pfam" id="PF01753">
    <property type="entry name" value="zf-MYND"/>
    <property type="match status" value="1"/>
</dbReference>
<accession>A0A0L0H8R9</accession>
<evidence type="ECO:0000256" key="4">
    <source>
        <dbReference type="PROSITE-ProRule" id="PRU00134"/>
    </source>
</evidence>
<protein>
    <recommendedName>
        <fullName evidence="5">MYND-type domain-containing protein</fullName>
    </recommendedName>
</protein>
<dbReference type="Proteomes" id="UP000053201">
    <property type="component" value="Unassembled WGS sequence"/>
</dbReference>
<feature type="domain" description="MYND-type" evidence="5">
    <location>
        <begin position="19"/>
        <end position="56"/>
    </location>
</feature>
<evidence type="ECO:0000259" key="5">
    <source>
        <dbReference type="PROSITE" id="PS50865"/>
    </source>
</evidence>
<dbReference type="PANTHER" id="PTHR46533:SF1">
    <property type="entry name" value="ZINC FINGER MYND DOMAIN-CONTAINING PROTEIN 12"/>
    <property type="match status" value="1"/>
</dbReference>
<keyword evidence="7" id="KW-1185">Reference proteome</keyword>
<gene>
    <name evidence="6" type="ORF">SPPG_07045</name>
</gene>
<dbReference type="PROSITE" id="PS50865">
    <property type="entry name" value="ZF_MYND_2"/>
    <property type="match status" value="1"/>
</dbReference>
<sequence>MNASPINPLSNPKGLKLDCELCGKPAYLRCEGCRVTFYCDKEHQLTDFKGIHEKICGLLIPLRTPVAVLGSEEERAHRSHQTLHRQQQLLELTKTEAHKKLFEGKYNLAIPAALQALRFSIAIHGPDAIELVPSYLLLGEASIGLNQTKQAEDYLSLAKWAVMRCGEVDLEVKAQLHRNFGLLFKAKEMAEEAIEEVALDIYYSSLKSGNPEHISVAGGYYHLGTLFQSLNRFDDTTSIYDRIIHIYKTYLGTSEALNEAQQAEAVQILKSALAYRQNYVSSPISAAEALWVFALLWRKVGSNEKAREFAGKALEAYEAALGREHSISIEIRAFLKTMVGDSGASNRLVGNRKSSNA</sequence>
<dbReference type="Gene3D" id="6.10.140.2220">
    <property type="match status" value="1"/>
</dbReference>
<evidence type="ECO:0000313" key="7">
    <source>
        <dbReference type="Proteomes" id="UP000053201"/>
    </source>
</evidence>
<reference evidence="6 7" key="1">
    <citation type="submission" date="2009-08" db="EMBL/GenBank/DDBJ databases">
        <title>The Genome Sequence of Spizellomyces punctatus strain DAOM BR117.</title>
        <authorList>
            <consortium name="The Broad Institute Genome Sequencing Platform"/>
            <person name="Russ C."/>
            <person name="Cuomo C."/>
            <person name="Shea T."/>
            <person name="Young S.K."/>
            <person name="Zeng Q."/>
            <person name="Koehrsen M."/>
            <person name="Haas B."/>
            <person name="Borodovsky M."/>
            <person name="Guigo R."/>
            <person name="Alvarado L."/>
            <person name="Berlin A."/>
            <person name="Bochicchio J."/>
            <person name="Borenstein D."/>
            <person name="Chapman S."/>
            <person name="Chen Z."/>
            <person name="Engels R."/>
            <person name="Freedman E."/>
            <person name="Gellesch M."/>
            <person name="Goldberg J."/>
            <person name="Griggs A."/>
            <person name="Gujja S."/>
            <person name="Heiman D."/>
            <person name="Hepburn T."/>
            <person name="Howarth C."/>
            <person name="Jen D."/>
            <person name="Larson L."/>
            <person name="Lewis B."/>
            <person name="Mehta T."/>
            <person name="Park D."/>
            <person name="Pearson M."/>
            <person name="Roberts A."/>
            <person name="Saif S."/>
            <person name="Shenoy N."/>
            <person name="Sisk P."/>
            <person name="Stolte C."/>
            <person name="Sykes S."/>
            <person name="Thomson T."/>
            <person name="Walk T."/>
            <person name="White J."/>
            <person name="Yandava C."/>
            <person name="Burger G."/>
            <person name="Gray M.W."/>
            <person name="Holland P.W.H."/>
            <person name="King N."/>
            <person name="Lang F.B.F."/>
            <person name="Roger A.J."/>
            <person name="Ruiz-Trillo I."/>
            <person name="Lander E."/>
            <person name="Nusbaum C."/>
        </authorList>
    </citation>
    <scope>NUCLEOTIDE SEQUENCE [LARGE SCALE GENOMIC DNA]</scope>
    <source>
        <strain evidence="6 7">DAOM BR117</strain>
    </source>
</reference>
<proteinExistence type="predicted"/>
<dbReference type="eggNOG" id="ENOG502QSY3">
    <property type="taxonomic scope" value="Eukaryota"/>
</dbReference>
<evidence type="ECO:0000256" key="3">
    <source>
        <dbReference type="ARBA" id="ARBA00022833"/>
    </source>
</evidence>
<keyword evidence="1" id="KW-0479">Metal-binding</keyword>
<dbReference type="Pfam" id="PF13374">
    <property type="entry name" value="TPR_10"/>
    <property type="match status" value="1"/>
</dbReference>
<evidence type="ECO:0000256" key="1">
    <source>
        <dbReference type="ARBA" id="ARBA00022723"/>
    </source>
</evidence>
<dbReference type="PROSITE" id="PS01360">
    <property type="entry name" value="ZF_MYND_1"/>
    <property type="match status" value="1"/>
</dbReference>
<name>A0A0L0H8R9_SPIPD</name>
<dbReference type="RefSeq" id="XP_016605612.1">
    <property type="nucleotide sequence ID" value="XM_016755221.1"/>
</dbReference>
<dbReference type="InterPro" id="IPR011990">
    <property type="entry name" value="TPR-like_helical_dom_sf"/>
</dbReference>
<dbReference type="InterPro" id="IPR002893">
    <property type="entry name" value="Znf_MYND"/>
</dbReference>
<dbReference type="GO" id="GO:0008270">
    <property type="term" value="F:zinc ion binding"/>
    <property type="evidence" value="ECO:0007669"/>
    <property type="project" value="UniProtKB-KW"/>
</dbReference>
<dbReference type="SUPFAM" id="SSF144232">
    <property type="entry name" value="HIT/MYND zinc finger-like"/>
    <property type="match status" value="1"/>
</dbReference>
<evidence type="ECO:0000313" key="6">
    <source>
        <dbReference type="EMBL" id="KNC97572.1"/>
    </source>
</evidence>
<evidence type="ECO:0000256" key="2">
    <source>
        <dbReference type="ARBA" id="ARBA00022771"/>
    </source>
</evidence>
<keyword evidence="2 4" id="KW-0863">Zinc-finger</keyword>
<dbReference type="InterPro" id="IPR053248">
    <property type="entry name" value="Zinc_finger_MYND_domain"/>
</dbReference>
<dbReference type="AlphaFoldDB" id="A0A0L0H8R9"/>
<dbReference type="OMA" id="KILFMLY"/>
<feature type="non-terminal residue" evidence="6">
    <location>
        <position position="1"/>
    </location>
</feature>
<dbReference type="VEuPathDB" id="FungiDB:SPPG_07045"/>
<dbReference type="OrthoDB" id="674604at2759"/>
<dbReference type="EMBL" id="KQ257463">
    <property type="protein sequence ID" value="KNC97572.1"/>
    <property type="molecule type" value="Genomic_DNA"/>
</dbReference>
<dbReference type="SUPFAM" id="SSF48452">
    <property type="entry name" value="TPR-like"/>
    <property type="match status" value="2"/>
</dbReference>
<organism evidence="6 7">
    <name type="scientific">Spizellomyces punctatus (strain DAOM BR117)</name>
    <dbReference type="NCBI Taxonomy" id="645134"/>
    <lineage>
        <taxon>Eukaryota</taxon>
        <taxon>Fungi</taxon>
        <taxon>Fungi incertae sedis</taxon>
        <taxon>Chytridiomycota</taxon>
        <taxon>Chytridiomycota incertae sedis</taxon>
        <taxon>Chytridiomycetes</taxon>
        <taxon>Spizellomycetales</taxon>
        <taxon>Spizellomycetaceae</taxon>
        <taxon>Spizellomyces</taxon>
    </lineage>
</organism>
<keyword evidence="3" id="KW-0862">Zinc</keyword>
<dbReference type="GeneID" id="27690293"/>
<dbReference type="PANTHER" id="PTHR46533">
    <property type="entry name" value="ZINC FINGER MYND DOMAIN-CONTAINING PROTEIN 12"/>
    <property type="match status" value="1"/>
</dbReference>